<sequence length="798" mass="90167">MLNLKIILRSLRRNLIYTWTNVIGLAIAFCFIFLTSIYLIHEYTFDQSYADSGKIHRLVTTNSASSRSANSSNYPYILSSSYLEKNPSIESLVRAYNNSYVSELVRPSAEKEKAFEEKGFWYVERGFLDMFDVKQVSGDFGMFDVPGTVLISESVHQKIFEGEEVVGKRMLVGEYEFEIIGIYEDFPSNSSLDPRFLISVETMKSNPDYSDYFTSTGYLMFKVFMTLNEGADIDALEAQLMEQDKGGESQGEKYELEPIEDYHFSTLDIARSFRPKADEQLVVWLVIISICLLAVAIANFGNISLAVALDRSKEVAIHKIIGARRTQLIKRSLIQSLFLSFISFVFALILIEALIPLYSRFVDRELTVAIFGFRTYLILLAFTSMVGLIAGIYPALIVSSFKVSSLFNSFSRSSGSKSLIRKSLLAFQFFIAFGIISAMLFMNRQLEFMLSKEPGYDFKNTLVFQSNWFQGGDESTIQTFKDRLMAMPAIQDIALSDEHPMRALDVNDLQKPGFSDGWEKVELLSIGIDCHFFEFYGIQENYDADVISLFCGDSKVALLNETALNTLENEPIGKLLPSYYGKSKPGYIVQEGAVSDFHFNSVSEPIPAMLFMPLSYSNGRANYSIRYSENTNVGELIQTIQQMFWEYEPSEPFVLKVLEEEHKRLYSSETKMMQMMGVLGIGVCLIAFAGVFAMSIFYGRERLKEISIRKVLGAGVVQLFGLQNRVFVIAMIISIVVAVPVVIRIIDSWISQFAYRTDQPLWLFGIAGLIMLGATLLSSGWYSLKVAKSNPVDTLRDS</sequence>
<feature type="transmembrane region" description="Helical" evidence="7">
    <location>
        <begin position="21"/>
        <end position="40"/>
    </location>
</feature>
<dbReference type="InterPro" id="IPR003838">
    <property type="entry name" value="ABC3_permease_C"/>
</dbReference>
<evidence type="ECO:0000259" key="8">
    <source>
        <dbReference type="Pfam" id="PF02687"/>
    </source>
</evidence>
<keyword evidence="3 7" id="KW-0812">Transmembrane</keyword>
<feature type="domain" description="MacB-like periplasmic core" evidence="9">
    <location>
        <begin position="18"/>
        <end position="240"/>
    </location>
</feature>
<dbReference type="PATRIC" id="fig|1566026.4.peg.2891"/>
<evidence type="ECO:0000256" key="1">
    <source>
        <dbReference type="ARBA" id="ARBA00004651"/>
    </source>
</evidence>
<feature type="domain" description="ABC3 transporter permease C-terminal" evidence="8">
    <location>
        <begin position="678"/>
        <end position="791"/>
    </location>
</feature>
<accession>A0A0L8ANH4</accession>
<evidence type="ECO:0000259" key="9">
    <source>
        <dbReference type="Pfam" id="PF12704"/>
    </source>
</evidence>
<feature type="transmembrane region" description="Helical" evidence="7">
    <location>
        <begin position="419"/>
        <end position="442"/>
    </location>
</feature>
<comment type="similarity">
    <text evidence="6">Belongs to the ABC-4 integral membrane protein family.</text>
</comment>
<evidence type="ECO:0000256" key="2">
    <source>
        <dbReference type="ARBA" id="ARBA00022475"/>
    </source>
</evidence>
<keyword evidence="5 7" id="KW-0472">Membrane</keyword>
<evidence type="ECO:0000313" key="10">
    <source>
        <dbReference type="EMBL" id="KOF03712.1"/>
    </source>
</evidence>
<feature type="transmembrane region" description="Helical" evidence="7">
    <location>
        <begin position="375"/>
        <end position="398"/>
    </location>
</feature>
<dbReference type="Proteomes" id="UP000036908">
    <property type="component" value="Unassembled WGS sequence"/>
</dbReference>
<dbReference type="Pfam" id="PF02687">
    <property type="entry name" value="FtsX"/>
    <property type="match status" value="2"/>
</dbReference>
<feature type="domain" description="ABC3 transporter permease C-terminal" evidence="8">
    <location>
        <begin position="287"/>
        <end position="400"/>
    </location>
</feature>
<dbReference type="Pfam" id="PF12704">
    <property type="entry name" value="MacB_PCD"/>
    <property type="match status" value="1"/>
</dbReference>
<dbReference type="GO" id="GO:0022857">
    <property type="term" value="F:transmembrane transporter activity"/>
    <property type="evidence" value="ECO:0007669"/>
    <property type="project" value="TreeGrafter"/>
</dbReference>
<comment type="caution">
    <text evidence="10">The sequence shown here is derived from an EMBL/GenBank/DDBJ whole genome shotgun (WGS) entry which is preliminary data.</text>
</comment>
<evidence type="ECO:0000256" key="7">
    <source>
        <dbReference type="SAM" id="Phobius"/>
    </source>
</evidence>
<dbReference type="AlphaFoldDB" id="A0A0L8ANH4"/>
<feature type="transmembrane region" description="Helical" evidence="7">
    <location>
        <begin position="675"/>
        <end position="699"/>
    </location>
</feature>
<protein>
    <submittedName>
        <fullName evidence="10">Uncharacterized protein</fullName>
    </submittedName>
</protein>
<feature type="transmembrane region" description="Helical" evidence="7">
    <location>
        <begin position="281"/>
        <end position="309"/>
    </location>
</feature>
<feature type="transmembrane region" description="Helical" evidence="7">
    <location>
        <begin position="761"/>
        <end position="782"/>
    </location>
</feature>
<dbReference type="EMBL" id="JSVA01000006">
    <property type="protein sequence ID" value="KOF03712.1"/>
    <property type="molecule type" value="Genomic_DNA"/>
</dbReference>
<gene>
    <name evidence="10" type="ORF">OB69_05335</name>
</gene>
<dbReference type="OrthoDB" id="982913at2"/>
<evidence type="ECO:0000256" key="6">
    <source>
        <dbReference type="ARBA" id="ARBA00038076"/>
    </source>
</evidence>
<evidence type="ECO:0000256" key="5">
    <source>
        <dbReference type="ARBA" id="ARBA00023136"/>
    </source>
</evidence>
<comment type="subcellular location">
    <subcellularLocation>
        <location evidence="1">Cell membrane</location>
        <topology evidence="1">Multi-pass membrane protein</topology>
    </subcellularLocation>
</comment>
<keyword evidence="2" id="KW-1003">Cell membrane</keyword>
<dbReference type="PANTHER" id="PTHR30572:SF4">
    <property type="entry name" value="ABC TRANSPORTER PERMEASE YTRF"/>
    <property type="match status" value="1"/>
</dbReference>
<dbReference type="InterPro" id="IPR050250">
    <property type="entry name" value="Macrolide_Exporter_MacB"/>
</dbReference>
<evidence type="ECO:0000256" key="3">
    <source>
        <dbReference type="ARBA" id="ARBA00022692"/>
    </source>
</evidence>
<dbReference type="PANTHER" id="PTHR30572">
    <property type="entry name" value="MEMBRANE COMPONENT OF TRANSPORTER-RELATED"/>
    <property type="match status" value="1"/>
</dbReference>
<evidence type="ECO:0000256" key="4">
    <source>
        <dbReference type="ARBA" id="ARBA00022989"/>
    </source>
</evidence>
<evidence type="ECO:0000313" key="11">
    <source>
        <dbReference type="Proteomes" id="UP000036908"/>
    </source>
</evidence>
<keyword evidence="11" id="KW-1185">Reference proteome</keyword>
<dbReference type="RefSeq" id="WP_053222668.1">
    <property type="nucleotide sequence ID" value="NZ_JSVA01000006.1"/>
</dbReference>
<proteinExistence type="inferred from homology"/>
<name>A0A0L8ANH4_9BACT</name>
<feature type="transmembrane region" description="Helical" evidence="7">
    <location>
        <begin position="726"/>
        <end position="746"/>
    </location>
</feature>
<feature type="transmembrane region" description="Helical" evidence="7">
    <location>
        <begin position="333"/>
        <end position="355"/>
    </location>
</feature>
<reference evidence="11" key="1">
    <citation type="submission" date="2014-11" db="EMBL/GenBank/DDBJ databases">
        <title>Genome sequencing of Roseivirga sp. D-25.</title>
        <authorList>
            <person name="Selvaratnam C."/>
            <person name="Thevarajoo S."/>
            <person name="Goh K.M."/>
            <person name="Eee R."/>
            <person name="Chan K.-G."/>
            <person name="Chong C.S."/>
        </authorList>
    </citation>
    <scope>NUCLEOTIDE SEQUENCE [LARGE SCALE GENOMIC DNA]</scope>
    <source>
        <strain evidence="11">D-25</strain>
    </source>
</reference>
<dbReference type="InterPro" id="IPR025857">
    <property type="entry name" value="MacB_PCD"/>
</dbReference>
<organism evidence="10 11">
    <name type="scientific">Roseivirga seohaensis subsp. aquiponti</name>
    <dbReference type="NCBI Taxonomy" id="1566026"/>
    <lineage>
        <taxon>Bacteria</taxon>
        <taxon>Pseudomonadati</taxon>
        <taxon>Bacteroidota</taxon>
        <taxon>Cytophagia</taxon>
        <taxon>Cytophagales</taxon>
        <taxon>Roseivirgaceae</taxon>
        <taxon>Roseivirga</taxon>
    </lineage>
</organism>
<dbReference type="GO" id="GO:0005886">
    <property type="term" value="C:plasma membrane"/>
    <property type="evidence" value="ECO:0007669"/>
    <property type="project" value="UniProtKB-SubCell"/>
</dbReference>
<keyword evidence="4 7" id="KW-1133">Transmembrane helix</keyword>